<evidence type="ECO:0000256" key="2">
    <source>
        <dbReference type="ARBA" id="ARBA00017767"/>
    </source>
</evidence>
<evidence type="ECO:0000313" key="7">
    <source>
        <dbReference type="EMBL" id="KJH42328.1"/>
    </source>
</evidence>
<evidence type="ECO:0000256" key="1">
    <source>
        <dbReference type="ARBA" id="ARBA00005945"/>
    </source>
</evidence>
<accession>A0A0D8XCK4</accession>
<comment type="similarity">
    <text evidence="1">Belongs to the VPS29 family.</text>
</comment>
<feature type="domain" description="Calcineurin-like phosphoesterase" evidence="6">
    <location>
        <begin position="7"/>
        <end position="61"/>
    </location>
</feature>
<dbReference type="EMBL" id="KN716679">
    <property type="protein sequence ID" value="KJH42328.1"/>
    <property type="molecule type" value="Genomic_DNA"/>
</dbReference>
<dbReference type="PROSITE" id="PS01269">
    <property type="entry name" value="UPF0025"/>
    <property type="match status" value="1"/>
</dbReference>
<organism evidence="7 8">
    <name type="scientific">Dictyocaulus viviparus</name>
    <name type="common">Bovine lungworm</name>
    <dbReference type="NCBI Taxonomy" id="29172"/>
    <lineage>
        <taxon>Eukaryota</taxon>
        <taxon>Metazoa</taxon>
        <taxon>Ecdysozoa</taxon>
        <taxon>Nematoda</taxon>
        <taxon>Chromadorea</taxon>
        <taxon>Rhabditida</taxon>
        <taxon>Rhabditina</taxon>
        <taxon>Rhabditomorpha</taxon>
        <taxon>Strongyloidea</taxon>
        <taxon>Metastrongylidae</taxon>
        <taxon>Dictyocaulus</taxon>
    </lineage>
</organism>
<dbReference type="GO" id="GO:0046872">
    <property type="term" value="F:metal ion binding"/>
    <property type="evidence" value="ECO:0007669"/>
    <property type="project" value="UniProtKB-KW"/>
</dbReference>
<keyword evidence="4" id="KW-0378">Hydrolase</keyword>
<evidence type="ECO:0000259" key="6">
    <source>
        <dbReference type="Pfam" id="PF12850"/>
    </source>
</evidence>
<dbReference type="Gene3D" id="3.60.21.10">
    <property type="match status" value="1"/>
</dbReference>
<dbReference type="PANTHER" id="PTHR11124">
    <property type="entry name" value="VACUOLAR SORTING PROTEIN VPS29"/>
    <property type="match status" value="1"/>
</dbReference>
<dbReference type="InterPro" id="IPR000979">
    <property type="entry name" value="Phosphodiesterase_MJ0936/Vps29"/>
</dbReference>
<sequence>MVEQMARQLDVDVLVIGHSHECSVKEKDGRFYVNPGSATGAFSVIHDSPIIASFALLDVQSDNVVTYMYRLIGDQVKVERVIFKKTHDR</sequence>
<dbReference type="STRING" id="29172.A0A0D8XCK4"/>
<dbReference type="InterPro" id="IPR029052">
    <property type="entry name" value="Metallo-depent_PP-like"/>
</dbReference>
<proteinExistence type="inferred from homology"/>
<protein>
    <recommendedName>
        <fullName evidence="2">Vacuolar protein sorting-associated protein 29</fullName>
    </recommendedName>
    <alternativeName>
        <fullName evidence="5">Vesicle protein sorting 29</fullName>
    </alternativeName>
</protein>
<gene>
    <name evidence="7" type="ORF">DICVIV_11684</name>
</gene>
<name>A0A0D8XCK4_DICVI</name>
<dbReference type="Pfam" id="PF12850">
    <property type="entry name" value="Metallophos_2"/>
    <property type="match status" value="1"/>
</dbReference>
<evidence type="ECO:0000313" key="8">
    <source>
        <dbReference type="Proteomes" id="UP000053766"/>
    </source>
</evidence>
<reference evidence="7 8" key="1">
    <citation type="submission" date="2013-11" db="EMBL/GenBank/DDBJ databases">
        <title>Draft genome of the bovine lungworm Dictyocaulus viviparus.</title>
        <authorList>
            <person name="Mitreva M."/>
        </authorList>
    </citation>
    <scope>NUCLEOTIDE SEQUENCE [LARGE SCALE GENOMIC DNA]</scope>
    <source>
        <strain evidence="7 8">HannoverDv2000</strain>
    </source>
</reference>
<dbReference type="AlphaFoldDB" id="A0A0D8XCK4"/>
<dbReference type="GO" id="GO:0016787">
    <property type="term" value="F:hydrolase activity"/>
    <property type="evidence" value="ECO:0007669"/>
    <property type="project" value="UniProtKB-KW"/>
</dbReference>
<reference evidence="8" key="2">
    <citation type="journal article" date="2016" name="Sci. Rep.">
        <title>Dictyocaulus viviparus genome, variome and transcriptome elucidate lungworm biology and support future intervention.</title>
        <authorList>
            <person name="McNulty S.N."/>
            <person name="Strube C."/>
            <person name="Rosa B.A."/>
            <person name="Martin J.C."/>
            <person name="Tyagi R."/>
            <person name="Choi Y.J."/>
            <person name="Wang Q."/>
            <person name="Hallsworth Pepin K."/>
            <person name="Zhang X."/>
            <person name="Ozersky P."/>
            <person name="Wilson R.K."/>
            <person name="Sternberg P.W."/>
            <person name="Gasser R.B."/>
            <person name="Mitreva M."/>
        </authorList>
    </citation>
    <scope>NUCLEOTIDE SEQUENCE [LARGE SCALE GENOMIC DNA]</scope>
    <source>
        <strain evidence="8">HannoverDv2000</strain>
    </source>
</reference>
<dbReference type="InterPro" id="IPR024654">
    <property type="entry name" value="Calcineurin-like_PHP_lpxH"/>
</dbReference>
<dbReference type="SUPFAM" id="SSF56300">
    <property type="entry name" value="Metallo-dependent phosphatases"/>
    <property type="match status" value="1"/>
</dbReference>
<keyword evidence="3" id="KW-0479">Metal-binding</keyword>
<evidence type="ECO:0000256" key="5">
    <source>
        <dbReference type="ARBA" id="ARBA00031913"/>
    </source>
</evidence>
<dbReference type="OrthoDB" id="10258130at2759"/>
<dbReference type="Proteomes" id="UP000053766">
    <property type="component" value="Unassembled WGS sequence"/>
</dbReference>
<dbReference type="InterPro" id="IPR020935">
    <property type="entry name" value="PdiEstase_YfcE_CS"/>
</dbReference>
<evidence type="ECO:0000256" key="3">
    <source>
        <dbReference type="ARBA" id="ARBA00022723"/>
    </source>
</evidence>
<evidence type="ECO:0000256" key="4">
    <source>
        <dbReference type="ARBA" id="ARBA00022801"/>
    </source>
</evidence>
<keyword evidence="8" id="KW-1185">Reference proteome</keyword>